<gene>
    <name evidence="1" type="ORF">Q4F26_05905</name>
</gene>
<evidence type="ECO:0000313" key="1">
    <source>
        <dbReference type="EMBL" id="MDO5457866.1"/>
    </source>
</evidence>
<organism evidence="1 2">
    <name type="scientific">Atopococcus tabaci</name>
    <dbReference type="NCBI Taxonomy" id="269774"/>
    <lineage>
        <taxon>Bacteria</taxon>
        <taxon>Bacillati</taxon>
        <taxon>Bacillota</taxon>
        <taxon>Bacilli</taxon>
        <taxon>Lactobacillales</taxon>
        <taxon>Carnobacteriaceae</taxon>
        <taxon>Atopococcus</taxon>
    </lineage>
</organism>
<dbReference type="AlphaFoldDB" id="A0AA43UDC7"/>
<reference evidence="1" key="1">
    <citation type="submission" date="2023-07" db="EMBL/GenBank/DDBJ databases">
        <title>Between Cages and Wild: Unraveling the Impact of Captivity on Animal Microbiomes and Antimicrobial Resistance.</title>
        <authorList>
            <person name="Schmartz G.P."/>
            <person name="Rehner J."/>
            <person name="Schuff M.J."/>
            <person name="Becker S.L."/>
            <person name="Kravczyk M."/>
            <person name="Gurevich A."/>
            <person name="Francke R."/>
            <person name="Mueller R."/>
            <person name="Keller V."/>
            <person name="Keller A."/>
        </authorList>
    </citation>
    <scope>NUCLEOTIDE SEQUENCE</scope>
    <source>
        <strain evidence="1">S39M_St_73</strain>
    </source>
</reference>
<sequence>MKYSEKFLELAGKGKQMDVMHALYLLTDAYIDMCGVSLGARTVYYLAGEGWQHKLALSNHELSNDAKHEPLVCLFPLINKNYNPELYDKYDISPIDECECINFAETILRQNGRNEELVQALYAGIWYAYEETDDELNIDWITSDIHDEYELCIYNVGKSESISVEMYLFKNGTPKIDFHFVIDFTWFLATDELRLLQQVDRERNLNVSVKECKWDDYGELHKTLIAHFSSPVNKQFMPVLDFENELHYLISQYDEYAKSENSKTLFERLRDLGLSPQDKYKKFLCPE</sequence>
<comment type="caution">
    <text evidence="1">The sequence shown here is derived from an EMBL/GenBank/DDBJ whole genome shotgun (WGS) entry which is preliminary data.</text>
</comment>
<protein>
    <submittedName>
        <fullName evidence="1">Uncharacterized protein</fullName>
    </submittedName>
</protein>
<evidence type="ECO:0000313" key="2">
    <source>
        <dbReference type="Proteomes" id="UP001171751"/>
    </source>
</evidence>
<proteinExistence type="predicted"/>
<keyword evidence="2" id="KW-1185">Reference proteome</keyword>
<dbReference type="Proteomes" id="UP001171751">
    <property type="component" value="Unassembled WGS sequence"/>
</dbReference>
<accession>A0AA43UDC7</accession>
<name>A0AA43UDC7_9LACT</name>
<dbReference type="EMBL" id="JAUNQW010000029">
    <property type="protein sequence ID" value="MDO5457866.1"/>
    <property type="molecule type" value="Genomic_DNA"/>
</dbReference>